<proteinExistence type="predicted"/>
<dbReference type="InterPro" id="IPR011991">
    <property type="entry name" value="ArsR-like_HTH"/>
</dbReference>
<gene>
    <name evidence="1" type="ORF">GCM10012284_12480</name>
</gene>
<dbReference type="CDD" id="cd00090">
    <property type="entry name" value="HTH_ARSR"/>
    <property type="match status" value="1"/>
</dbReference>
<dbReference type="InterPro" id="IPR036390">
    <property type="entry name" value="WH_DNA-bd_sf"/>
</dbReference>
<accession>A0A8J3BXK3</accession>
<dbReference type="AlphaFoldDB" id="A0A8J3BXK3"/>
<dbReference type="Pfam" id="PF12840">
    <property type="entry name" value="HTH_20"/>
    <property type="match status" value="1"/>
</dbReference>
<dbReference type="EMBL" id="BMMX01000002">
    <property type="protein sequence ID" value="GGK79967.1"/>
    <property type="molecule type" value="Genomic_DNA"/>
</dbReference>
<evidence type="ECO:0000313" key="1">
    <source>
        <dbReference type="EMBL" id="GGK79967.1"/>
    </source>
</evidence>
<dbReference type="InterPro" id="IPR036388">
    <property type="entry name" value="WH-like_DNA-bd_sf"/>
</dbReference>
<evidence type="ECO:0000313" key="2">
    <source>
        <dbReference type="Proteomes" id="UP000656042"/>
    </source>
</evidence>
<dbReference type="Gene3D" id="1.10.10.10">
    <property type="entry name" value="Winged helix-like DNA-binding domain superfamily/Winged helix DNA-binding domain"/>
    <property type="match status" value="1"/>
</dbReference>
<reference evidence="1" key="2">
    <citation type="submission" date="2020-09" db="EMBL/GenBank/DDBJ databases">
        <authorList>
            <person name="Sun Q."/>
            <person name="Zhou Y."/>
        </authorList>
    </citation>
    <scope>NUCLEOTIDE SEQUENCE</scope>
    <source>
        <strain evidence="1">CGMCC 4.7299</strain>
    </source>
</reference>
<keyword evidence="2" id="KW-1185">Reference proteome</keyword>
<organism evidence="1 2">
    <name type="scientific">Mangrovihabitans endophyticus</name>
    <dbReference type="NCBI Taxonomy" id="1751298"/>
    <lineage>
        <taxon>Bacteria</taxon>
        <taxon>Bacillati</taxon>
        <taxon>Actinomycetota</taxon>
        <taxon>Actinomycetes</taxon>
        <taxon>Micromonosporales</taxon>
        <taxon>Micromonosporaceae</taxon>
        <taxon>Mangrovihabitans</taxon>
    </lineage>
</organism>
<dbReference type="Proteomes" id="UP000656042">
    <property type="component" value="Unassembled WGS sequence"/>
</dbReference>
<reference evidence="1" key="1">
    <citation type="journal article" date="2014" name="Int. J. Syst. Evol. Microbiol.">
        <title>Complete genome sequence of Corynebacterium casei LMG S-19264T (=DSM 44701T), isolated from a smear-ripened cheese.</title>
        <authorList>
            <consortium name="US DOE Joint Genome Institute (JGI-PGF)"/>
            <person name="Walter F."/>
            <person name="Albersmeier A."/>
            <person name="Kalinowski J."/>
            <person name="Ruckert C."/>
        </authorList>
    </citation>
    <scope>NUCLEOTIDE SEQUENCE</scope>
    <source>
        <strain evidence="1">CGMCC 4.7299</strain>
    </source>
</reference>
<protein>
    <submittedName>
        <fullName evidence="1">Transcriptional regulator</fullName>
    </submittedName>
</protein>
<comment type="caution">
    <text evidence="1">The sequence shown here is derived from an EMBL/GenBank/DDBJ whole genome shotgun (WGS) entry which is preliminary data.</text>
</comment>
<dbReference type="SUPFAM" id="SSF46785">
    <property type="entry name" value="Winged helix' DNA-binding domain"/>
    <property type="match status" value="1"/>
</dbReference>
<sequence>MRLTVLSRLRQRGPSTASRLARELDILPGTASYHLRQLAAHGFIVEVVGQGTGRELWWQAAHQQSIHDPAAFAPEDEQASRAYTRAVVLARADLLRQAADEVPLLPQQWANASVFSDVLLHLTPADAVRLKDEVLAVVARYRDRETDHTTAPAPLTVQFQVFPVPGTVGLEQDPS</sequence>
<name>A0A8J3BXK3_9ACTN</name>